<dbReference type="AlphaFoldDB" id="D0NZB1"/>
<feature type="chain" id="PRO_5003013225" description="Secreted RxLR effector peptide protein" evidence="1">
    <location>
        <begin position="20"/>
        <end position="84"/>
    </location>
</feature>
<proteinExistence type="predicted"/>
<reference evidence="3" key="1">
    <citation type="journal article" date="2009" name="Nature">
        <title>Genome sequence and analysis of the Irish potato famine pathogen Phytophthora infestans.</title>
        <authorList>
            <consortium name="The Broad Institute Genome Sequencing Platform"/>
            <person name="Haas B.J."/>
            <person name="Kamoun S."/>
            <person name="Zody M.C."/>
            <person name="Jiang R.H."/>
            <person name="Handsaker R.E."/>
            <person name="Cano L.M."/>
            <person name="Grabherr M."/>
            <person name="Kodira C.D."/>
            <person name="Raffaele S."/>
            <person name="Torto-Alalibo T."/>
            <person name="Bozkurt T.O."/>
            <person name="Ah-Fong A.M."/>
            <person name="Alvarado L."/>
            <person name="Anderson V.L."/>
            <person name="Armstrong M.R."/>
            <person name="Avrova A."/>
            <person name="Baxter L."/>
            <person name="Beynon J."/>
            <person name="Boevink P.C."/>
            <person name="Bollmann S.R."/>
            <person name="Bos J.I."/>
            <person name="Bulone V."/>
            <person name="Cai G."/>
            <person name="Cakir C."/>
            <person name="Carrington J.C."/>
            <person name="Chawner M."/>
            <person name="Conti L."/>
            <person name="Costanzo S."/>
            <person name="Ewan R."/>
            <person name="Fahlgren N."/>
            <person name="Fischbach M.A."/>
            <person name="Fugelstad J."/>
            <person name="Gilroy E.M."/>
            <person name="Gnerre S."/>
            <person name="Green P.J."/>
            <person name="Grenville-Briggs L.J."/>
            <person name="Griffith J."/>
            <person name="Grunwald N.J."/>
            <person name="Horn K."/>
            <person name="Horner N.R."/>
            <person name="Hu C.H."/>
            <person name="Huitema E."/>
            <person name="Jeong D.H."/>
            <person name="Jones A.M."/>
            <person name="Jones J.D."/>
            <person name="Jones R.W."/>
            <person name="Karlsson E.K."/>
            <person name="Kunjeti S.G."/>
            <person name="Lamour K."/>
            <person name="Liu Z."/>
            <person name="Ma L."/>
            <person name="Maclean D."/>
            <person name="Chibucos M.C."/>
            <person name="McDonald H."/>
            <person name="McWalters J."/>
            <person name="Meijer H.J."/>
            <person name="Morgan W."/>
            <person name="Morris P.F."/>
            <person name="Munro C.A."/>
            <person name="O'Neill K."/>
            <person name="Ospina-Giraldo M."/>
            <person name="Pinzon A."/>
            <person name="Pritchard L."/>
            <person name="Ramsahoye B."/>
            <person name="Ren Q."/>
            <person name="Restrepo S."/>
            <person name="Roy S."/>
            <person name="Sadanandom A."/>
            <person name="Savidor A."/>
            <person name="Schornack S."/>
            <person name="Schwartz D.C."/>
            <person name="Schumann U.D."/>
            <person name="Schwessinger B."/>
            <person name="Seyer L."/>
            <person name="Sharpe T."/>
            <person name="Silvar C."/>
            <person name="Song J."/>
            <person name="Studholme D.J."/>
            <person name="Sykes S."/>
            <person name="Thines M."/>
            <person name="van de Vondervoort P.J."/>
            <person name="Phuntumart V."/>
            <person name="Wawra S."/>
            <person name="Weide R."/>
            <person name="Win J."/>
            <person name="Young C."/>
            <person name="Zhou S."/>
            <person name="Fry W."/>
            <person name="Meyers B.C."/>
            <person name="van West P."/>
            <person name="Ristaino J."/>
            <person name="Govers F."/>
            <person name="Birch P.R."/>
            <person name="Whisson S.C."/>
            <person name="Judelson H.S."/>
            <person name="Nusbaum C."/>
        </authorList>
    </citation>
    <scope>NUCLEOTIDE SEQUENCE [LARGE SCALE GENOMIC DNA]</scope>
    <source>
        <strain evidence="3">T30-4</strain>
    </source>
</reference>
<protein>
    <recommendedName>
        <fullName evidence="4">Secreted RxLR effector peptide protein</fullName>
    </recommendedName>
</protein>
<gene>
    <name evidence="2" type="ORF">PITG_23138</name>
</gene>
<accession>D0NZB1</accession>
<dbReference type="EMBL" id="DS028196">
    <property type="protein sequence ID" value="EEY68920.1"/>
    <property type="molecule type" value="Genomic_DNA"/>
</dbReference>
<evidence type="ECO:0000313" key="3">
    <source>
        <dbReference type="Proteomes" id="UP000006643"/>
    </source>
</evidence>
<keyword evidence="3" id="KW-1185">Reference proteome</keyword>
<name>D0NZB1_PHYIT</name>
<dbReference type="GeneID" id="9477114"/>
<feature type="signal peptide" evidence="1">
    <location>
        <begin position="1"/>
        <end position="19"/>
    </location>
</feature>
<dbReference type="Proteomes" id="UP000006643">
    <property type="component" value="Unassembled WGS sequence"/>
</dbReference>
<evidence type="ECO:0008006" key="4">
    <source>
        <dbReference type="Google" id="ProtNLM"/>
    </source>
</evidence>
<evidence type="ECO:0000256" key="1">
    <source>
        <dbReference type="SAM" id="SignalP"/>
    </source>
</evidence>
<dbReference type="HOGENOM" id="CLU_158959_1_0_1"/>
<dbReference type="RefSeq" id="XP_002997306.1">
    <property type="nucleotide sequence ID" value="XM_002997260.1"/>
</dbReference>
<sequence>MRSIFYFALAFAALTRSNASAAFLNPDEIHLLSDTFIKRSLRSTNKLFKRPAEKDMSKLIAAAKIAMLEKKMAKLSFVGKEAAK</sequence>
<dbReference type="InParanoid" id="D0NZB1"/>
<keyword evidence="1" id="KW-0732">Signal</keyword>
<dbReference type="VEuPathDB" id="FungiDB:PITG_23138"/>
<dbReference type="KEGG" id="pif:PITG_23138"/>
<organism evidence="2 3">
    <name type="scientific">Phytophthora infestans (strain T30-4)</name>
    <name type="common">Potato late blight agent</name>
    <dbReference type="NCBI Taxonomy" id="403677"/>
    <lineage>
        <taxon>Eukaryota</taxon>
        <taxon>Sar</taxon>
        <taxon>Stramenopiles</taxon>
        <taxon>Oomycota</taxon>
        <taxon>Peronosporomycetes</taxon>
        <taxon>Peronosporales</taxon>
        <taxon>Peronosporaceae</taxon>
        <taxon>Phytophthora</taxon>
    </lineage>
</organism>
<dbReference type="STRING" id="403677.D0NZB1"/>
<evidence type="ECO:0000313" key="2">
    <source>
        <dbReference type="EMBL" id="EEY68920.1"/>
    </source>
</evidence>